<organism evidence="2 3">
    <name type="scientific">Cetraspora pellucida</name>
    <dbReference type="NCBI Taxonomy" id="1433469"/>
    <lineage>
        <taxon>Eukaryota</taxon>
        <taxon>Fungi</taxon>
        <taxon>Fungi incertae sedis</taxon>
        <taxon>Mucoromycota</taxon>
        <taxon>Glomeromycotina</taxon>
        <taxon>Glomeromycetes</taxon>
        <taxon>Diversisporales</taxon>
        <taxon>Gigasporaceae</taxon>
        <taxon>Cetraspora</taxon>
    </lineage>
</organism>
<dbReference type="OrthoDB" id="2445505at2759"/>
<dbReference type="EMBL" id="CAJVQA010075711">
    <property type="protein sequence ID" value="CAG8835312.1"/>
    <property type="molecule type" value="Genomic_DNA"/>
</dbReference>
<feature type="non-terminal residue" evidence="2">
    <location>
        <position position="1"/>
    </location>
</feature>
<name>A0A9N9PDB7_9GLOM</name>
<dbReference type="AlphaFoldDB" id="A0A9N9PDB7"/>
<gene>
    <name evidence="2" type="ORF">CPELLU_LOCUS21222</name>
</gene>
<evidence type="ECO:0000313" key="2">
    <source>
        <dbReference type="EMBL" id="CAG8835312.1"/>
    </source>
</evidence>
<evidence type="ECO:0000256" key="1">
    <source>
        <dbReference type="SAM" id="Coils"/>
    </source>
</evidence>
<comment type="caution">
    <text evidence="2">The sequence shown here is derived from an EMBL/GenBank/DDBJ whole genome shotgun (WGS) entry which is preliminary data.</text>
</comment>
<feature type="coiled-coil region" evidence="1">
    <location>
        <begin position="31"/>
        <end position="58"/>
    </location>
</feature>
<protein>
    <submittedName>
        <fullName evidence="2">9215_t:CDS:1</fullName>
    </submittedName>
</protein>
<reference evidence="2" key="1">
    <citation type="submission" date="2021-06" db="EMBL/GenBank/DDBJ databases">
        <authorList>
            <person name="Kallberg Y."/>
            <person name="Tangrot J."/>
            <person name="Rosling A."/>
        </authorList>
    </citation>
    <scope>NUCLEOTIDE SEQUENCE</scope>
    <source>
        <strain evidence="2">FL966</strain>
    </source>
</reference>
<accession>A0A9N9PDB7</accession>
<dbReference type="Proteomes" id="UP000789759">
    <property type="component" value="Unassembled WGS sequence"/>
</dbReference>
<keyword evidence="3" id="KW-1185">Reference proteome</keyword>
<keyword evidence="1" id="KW-0175">Coiled coil</keyword>
<evidence type="ECO:0000313" key="3">
    <source>
        <dbReference type="Proteomes" id="UP000789759"/>
    </source>
</evidence>
<sequence length="129" mass="14723">GPDKGNLISSFLQKKALNFINSSLYKSEQDLDSLIQINKTLQKKINKLENLNSKKSHKIRQLVGTLSQYKRKHNQHISSVCAAAHKPPIIDSRSLKSSIQSLIMKNKYEYKTQFINMTTQVSQIGQMSF</sequence>
<proteinExistence type="predicted"/>